<dbReference type="Proteomes" id="UP000265515">
    <property type="component" value="Unassembled WGS sequence"/>
</dbReference>
<dbReference type="Pfam" id="PF01556">
    <property type="entry name" value="DnaJ_C"/>
    <property type="match status" value="1"/>
</dbReference>
<dbReference type="InterPro" id="IPR008971">
    <property type="entry name" value="HSP40/DnaJ_pept-bd"/>
</dbReference>
<dbReference type="FunFam" id="2.60.260.20:FF:000005">
    <property type="entry name" value="Chaperone protein dnaJ 1, mitochondrial"/>
    <property type="match status" value="1"/>
</dbReference>
<evidence type="ECO:0000256" key="7">
    <source>
        <dbReference type="SAM" id="MobiDB-lite"/>
    </source>
</evidence>
<dbReference type="SMART" id="SM00271">
    <property type="entry name" value="DnaJ"/>
    <property type="match status" value="1"/>
</dbReference>
<evidence type="ECO:0000256" key="6">
    <source>
        <dbReference type="PROSITE-ProRule" id="PRU00546"/>
    </source>
</evidence>
<dbReference type="InterPro" id="IPR002939">
    <property type="entry name" value="DnaJ_C"/>
</dbReference>
<dbReference type="InterPro" id="IPR036410">
    <property type="entry name" value="HSP_DnaJ_Cys-rich_dom_sf"/>
</dbReference>
<dbReference type="SUPFAM" id="SSF46565">
    <property type="entry name" value="Chaperone J-domain"/>
    <property type="match status" value="1"/>
</dbReference>
<reference evidence="11 12" key="1">
    <citation type="journal article" date="2018" name="Cell">
        <title>The Chara Genome: Secondary Complexity and Implications for Plant Terrestrialization.</title>
        <authorList>
            <person name="Nishiyama T."/>
            <person name="Sakayama H."/>
            <person name="Vries J.D."/>
            <person name="Buschmann H."/>
            <person name="Saint-Marcoux D."/>
            <person name="Ullrich K.K."/>
            <person name="Haas F.B."/>
            <person name="Vanderstraeten L."/>
            <person name="Becker D."/>
            <person name="Lang D."/>
            <person name="Vosolsobe S."/>
            <person name="Rombauts S."/>
            <person name="Wilhelmsson P.K.I."/>
            <person name="Janitza P."/>
            <person name="Kern R."/>
            <person name="Heyl A."/>
            <person name="Rumpler F."/>
            <person name="Villalobos L.I.A.C."/>
            <person name="Clay J.M."/>
            <person name="Skokan R."/>
            <person name="Toyoda A."/>
            <person name="Suzuki Y."/>
            <person name="Kagoshima H."/>
            <person name="Schijlen E."/>
            <person name="Tajeshwar N."/>
            <person name="Catarino B."/>
            <person name="Hetherington A.J."/>
            <person name="Saltykova A."/>
            <person name="Bonnot C."/>
            <person name="Breuninger H."/>
            <person name="Symeonidi A."/>
            <person name="Radhakrishnan G.V."/>
            <person name="Van Nieuwerburgh F."/>
            <person name="Deforce D."/>
            <person name="Chang C."/>
            <person name="Karol K.G."/>
            <person name="Hedrich R."/>
            <person name="Ulvskov P."/>
            <person name="Glockner G."/>
            <person name="Delwiche C.F."/>
            <person name="Petrasek J."/>
            <person name="Van de Peer Y."/>
            <person name="Friml J."/>
            <person name="Beilby M."/>
            <person name="Dolan L."/>
            <person name="Kohara Y."/>
            <person name="Sugano S."/>
            <person name="Fujiyama A."/>
            <person name="Delaux P.-M."/>
            <person name="Quint M."/>
            <person name="TheiBen G."/>
            <person name="Hagemann M."/>
            <person name="Harholt J."/>
            <person name="Dunand C."/>
            <person name="Zachgo S."/>
            <person name="Langdale J."/>
            <person name="Maumus F."/>
            <person name="Straeten D.V.D."/>
            <person name="Gould S.B."/>
            <person name="Rensing S.A."/>
        </authorList>
    </citation>
    <scope>NUCLEOTIDE SEQUENCE [LARGE SCALE GENOMIC DNA]</scope>
    <source>
        <strain evidence="11 12">S276</strain>
    </source>
</reference>
<dbReference type="PANTHER" id="PTHR43096:SF22">
    <property type="entry name" value="MOLECULAR CHAPERONE HSP40_DNAJ FAMILY PROTEIN"/>
    <property type="match status" value="1"/>
</dbReference>
<protein>
    <submittedName>
        <fullName evidence="11">Uncharacterized protein</fullName>
    </submittedName>
</protein>
<evidence type="ECO:0000313" key="11">
    <source>
        <dbReference type="EMBL" id="GBG61819.1"/>
    </source>
</evidence>
<dbReference type="InterPro" id="IPR018253">
    <property type="entry name" value="DnaJ_domain_CS"/>
</dbReference>
<keyword evidence="2" id="KW-0677">Repeat</keyword>
<evidence type="ECO:0000256" key="4">
    <source>
        <dbReference type="ARBA" id="ARBA00022833"/>
    </source>
</evidence>
<dbReference type="NCBIfam" id="TIGR02349">
    <property type="entry name" value="DnaJ_bact"/>
    <property type="match status" value="1"/>
</dbReference>
<keyword evidence="8" id="KW-1133">Transmembrane helix</keyword>
<evidence type="ECO:0000256" key="2">
    <source>
        <dbReference type="ARBA" id="ARBA00022737"/>
    </source>
</evidence>
<dbReference type="SUPFAM" id="SSF57938">
    <property type="entry name" value="DnaJ/Hsp40 cysteine-rich domain"/>
    <property type="match status" value="1"/>
</dbReference>
<dbReference type="Gramene" id="GBG61819">
    <property type="protein sequence ID" value="GBG61819"/>
    <property type="gene ID" value="CBR_g23776"/>
</dbReference>
<feature type="compositionally biased region" description="Polar residues" evidence="7">
    <location>
        <begin position="526"/>
        <end position="536"/>
    </location>
</feature>
<dbReference type="GO" id="GO:0051082">
    <property type="term" value="F:unfolded protein binding"/>
    <property type="evidence" value="ECO:0007669"/>
    <property type="project" value="InterPro"/>
</dbReference>
<evidence type="ECO:0000259" key="9">
    <source>
        <dbReference type="PROSITE" id="PS50076"/>
    </source>
</evidence>
<feature type="zinc finger region" description="CR-type" evidence="6">
    <location>
        <begin position="263"/>
        <end position="345"/>
    </location>
</feature>
<keyword evidence="1 6" id="KW-0479">Metal-binding</keyword>
<dbReference type="FunFam" id="1.10.287.110:FF:000037">
    <property type="entry name" value="Chaperone protein dnaJ A6 chloroplastic"/>
    <property type="match status" value="1"/>
</dbReference>
<dbReference type="HAMAP" id="MF_01152">
    <property type="entry name" value="DnaJ"/>
    <property type="match status" value="1"/>
</dbReference>
<dbReference type="EMBL" id="BFEA01000023">
    <property type="protein sequence ID" value="GBG61819.1"/>
    <property type="molecule type" value="Genomic_DNA"/>
</dbReference>
<dbReference type="FunFam" id="2.10.230.10:FF:000002">
    <property type="entry name" value="Molecular chaperone DnaJ"/>
    <property type="match status" value="1"/>
</dbReference>
<dbReference type="GO" id="GO:0008270">
    <property type="term" value="F:zinc ion binding"/>
    <property type="evidence" value="ECO:0007669"/>
    <property type="project" value="UniProtKB-KW"/>
</dbReference>
<feature type="compositionally biased region" description="Acidic residues" evidence="7">
    <location>
        <begin position="540"/>
        <end position="554"/>
    </location>
</feature>
<gene>
    <name evidence="11" type="ORF">CBR_g23776</name>
</gene>
<evidence type="ECO:0000256" key="1">
    <source>
        <dbReference type="ARBA" id="ARBA00022723"/>
    </source>
</evidence>
<dbReference type="Gene3D" id="2.10.230.10">
    <property type="entry name" value="Heat shock protein DnaJ, cysteine-rich domain"/>
    <property type="match status" value="1"/>
</dbReference>
<dbReference type="CDD" id="cd10747">
    <property type="entry name" value="DnaJ_C"/>
    <property type="match status" value="1"/>
</dbReference>
<feature type="region of interest" description="Disordered" evidence="7">
    <location>
        <begin position="493"/>
        <end position="562"/>
    </location>
</feature>
<feature type="region of interest" description="Disordered" evidence="7">
    <location>
        <begin position="75"/>
        <end position="100"/>
    </location>
</feature>
<dbReference type="PANTHER" id="PTHR43096">
    <property type="entry name" value="DNAJ HOMOLOG 1, MITOCHONDRIAL-RELATED"/>
    <property type="match status" value="1"/>
</dbReference>
<evidence type="ECO:0000313" key="12">
    <source>
        <dbReference type="Proteomes" id="UP000265515"/>
    </source>
</evidence>
<dbReference type="GO" id="GO:0042026">
    <property type="term" value="P:protein refolding"/>
    <property type="evidence" value="ECO:0007669"/>
    <property type="project" value="TreeGrafter"/>
</dbReference>
<dbReference type="Gene3D" id="1.10.287.110">
    <property type="entry name" value="DnaJ domain"/>
    <property type="match status" value="1"/>
</dbReference>
<dbReference type="CDD" id="cd10719">
    <property type="entry name" value="DnaJ_zf"/>
    <property type="match status" value="1"/>
</dbReference>
<keyword evidence="8" id="KW-0812">Transmembrane</keyword>
<keyword evidence="12" id="KW-1185">Reference proteome</keyword>
<feature type="domain" description="CR-type" evidence="10">
    <location>
        <begin position="263"/>
        <end position="345"/>
    </location>
</feature>
<keyword evidence="3 6" id="KW-0863">Zinc-finger</keyword>
<evidence type="ECO:0000256" key="8">
    <source>
        <dbReference type="SAM" id="Phobius"/>
    </source>
</evidence>
<dbReference type="CDD" id="cd06257">
    <property type="entry name" value="DnaJ"/>
    <property type="match status" value="1"/>
</dbReference>
<accession>A0A388JVH3</accession>
<sequence length="645" mass="68908">MATAGPVCVPPCGSATSAIGVAGSSLAGGVSGSSSKRRLSCCTSSSLCPRGMWASSRRRQQRSFAGSRWSGAGLHVGGDDEGKDLPRLKQGLTRGGGLFRGNNKWERRRKIGEGRGRGCRWRGTVCMAADYYATLGVPRNASKQEIKNAYRRLARKYHPDVNKAAGAEDKFKEISNAYEVLSDDDKRPVYDQYGEAGVKGFPGGASSGTEYTNPFDLFESFFGSGFGGMSGMGGANGRRRQGPAAGEDIRFDLALEFKEAIFGVEKEFDAMHLETCGVCKGSGSKPGTSRKTCKMCGGMGQVMRTQQTPFGSFSQVSTCAMCMGEGEVITEYCRKCGGEGRTRVKKTIKLKVPAGVTNGSCLRVRGEGDSGMRGGPSGDLYVYLAVRPHPDIERDGMNLYSNVAVNYTQAILGANVQVSTVDGPVDLEVPAGTQPGNVLVLSKRGVPKLGKPNIRGDHYFTVKVSIPTRLSDMERQLVEDLADIQKGKTGSFGGFGRLSSSGTKRAYRDASSDSTSSSKTPSSGTAFASMSASVSTLEKEAEDEDASLGQEEEEERSKPDNILGTIAEAAKRGWSGRLKSLRGTVCVADARLCSMYRRSPKPALIAVLAAAAMTLLLLSYIVARSRFARWIMEVVKKRGFGGLLR</sequence>
<dbReference type="GO" id="GO:0009408">
    <property type="term" value="P:response to heat"/>
    <property type="evidence" value="ECO:0007669"/>
    <property type="project" value="InterPro"/>
</dbReference>
<proteinExistence type="inferred from homology"/>
<evidence type="ECO:0000259" key="10">
    <source>
        <dbReference type="PROSITE" id="PS51188"/>
    </source>
</evidence>
<keyword evidence="8" id="KW-0472">Membrane</keyword>
<dbReference type="AlphaFoldDB" id="A0A388JVH3"/>
<dbReference type="InterPro" id="IPR001623">
    <property type="entry name" value="DnaJ_domain"/>
</dbReference>
<dbReference type="InterPro" id="IPR001305">
    <property type="entry name" value="HSP_DnaJ_Cys-rich_dom"/>
</dbReference>
<evidence type="ECO:0000256" key="3">
    <source>
        <dbReference type="ARBA" id="ARBA00022771"/>
    </source>
</evidence>
<dbReference type="SUPFAM" id="SSF49493">
    <property type="entry name" value="HSP40/DnaJ peptide-binding domain"/>
    <property type="match status" value="2"/>
</dbReference>
<dbReference type="GO" id="GO:0005524">
    <property type="term" value="F:ATP binding"/>
    <property type="evidence" value="ECO:0007669"/>
    <property type="project" value="InterPro"/>
</dbReference>
<dbReference type="Pfam" id="PF00226">
    <property type="entry name" value="DnaJ"/>
    <property type="match status" value="1"/>
</dbReference>
<comment type="caution">
    <text evidence="11">The sequence shown here is derived from an EMBL/GenBank/DDBJ whole genome shotgun (WGS) entry which is preliminary data.</text>
</comment>
<keyword evidence="4 6" id="KW-0862">Zinc</keyword>
<dbReference type="OrthoDB" id="10256793at2759"/>
<dbReference type="PROSITE" id="PS50076">
    <property type="entry name" value="DNAJ_2"/>
    <property type="match status" value="1"/>
</dbReference>
<feature type="compositionally biased region" description="Low complexity" evidence="7">
    <location>
        <begin position="512"/>
        <end position="525"/>
    </location>
</feature>
<dbReference type="PRINTS" id="PR00625">
    <property type="entry name" value="JDOMAIN"/>
</dbReference>
<feature type="transmembrane region" description="Helical" evidence="8">
    <location>
        <begin position="603"/>
        <end position="623"/>
    </location>
</feature>
<dbReference type="NCBIfam" id="NF010886">
    <property type="entry name" value="PRK14293.1"/>
    <property type="match status" value="1"/>
</dbReference>
<dbReference type="Gene3D" id="2.60.260.20">
    <property type="entry name" value="Urease metallochaperone UreE, N-terminal domain"/>
    <property type="match status" value="2"/>
</dbReference>
<dbReference type="Pfam" id="PF00684">
    <property type="entry name" value="DnaJ_CXXCXGXG"/>
    <property type="match status" value="1"/>
</dbReference>
<dbReference type="InterPro" id="IPR036869">
    <property type="entry name" value="J_dom_sf"/>
</dbReference>
<dbReference type="InterPro" id="IPR012724">
    <property type="entry name" value="DnaJ"/>
</dbReference>
<dbReference type="GO" id="GO:0005737">
    <property type="term" value="C:cytoplasm"/>
    <property type="evidence" value="ECO:0007669"/>
    <property type="project" value="TreeGrafter"/>
</dbReference>
<feature type="domain" description="J" evidence="9">
    <location>
        <begin position="130"/>
        <end position="194"/>
    </location>
</feature>
<dbReference type="GO" id="GO:0031072">
    <property type="term" value="F:heat shock protein binding"/>
    <property type="evidence" value="ECO:0007669"/>
    <property type="project" value="InterPro"/>
</dbReference>
<dbReference type="OMA" id="VADARLC"/>
<dbReference type="PROSITE" id="PS00636">
    <property type="entry name" value="DNAJ_1"/>
    <property type="match status" value="1"/>
</dbReference>
<dbReference type="PROSITE" id="PS51188">
    <property type="entry name" value="ZF_CR"/>
    <property type="match status" value="1"/>
</dbReference>
<organism evidence="11 12">
    <name type="scientific">Chara braunii</name>
    <name type="common">Braun's stonewort</name>
    <dbReference type="NCBI Taxonomy" id="69332"/>
    <lineage>
        <taxon>Eukaryota</taxon>
        <taxon>Viridiplantae</taxon>
        <taxon>Streptophyta</taxon>
        <taxon>Charophyceae</taxon>
        <taxon>Charales</taxon>
        <taxon>Characeae</taxon>
        <taxon>Chara</taxon>
    </lineage>
</organism>
<dbReference type="STRING" id="69332.A0A388JVH3"/>
<evidence type="ECO:0000256" key="5">
    <source>
        <dbReference type="ARBA" id="ARBA00023186"/>
    </source>
</evidence>
<feature type="compositionally biased region" description="Basic and acidic residues" evidence="7">
    <location>
        <begin position="77"/>
        <end position="87"/>
    </location>
</feature>
<name>A0A388JVH3_CHABU</name>
<keyword evidence="5" id="KW-0143">Chaperone</keyword>
<dbReference type="NCBIfam" id="NF008035">
    <property type="entry name" value="PRK10767.1"/>
    <property type="match status" value="1"/>
</dbReference>